<dbReference type="EMBL" id="UYSU01033075">
    <property type="protein sequence ID" value="VDL91373.1"/>
    <property type="molecule type" value="Genomic_DNA"/>
</dbReference>
<feature type="region of interest" description="Disordered" evidence="1">
    <location>
        <begin position="179"/>
        <end position="216"/>
    </location>
</feature>
<reference evidence="4" key="1">
    <citation type="submission" date="2016-06" db="UniProtKB">
        <authorList>
            <consortium name="WormBaseParasite"/>
        </authorList>
    </citation>
    <scope>IDENTIFICATION</scope>
</reference>
<evidence type="ECO:0000313" key="4">
    <source>
        <dbReference type="WBParaSite" id="SSLN_0000515101-mRNA-1"/>
    </source>
</evidence>
<organism evidence="4">
    <name type="scientific">Schistocephalus solidus</name>
    <name type="common">Tapeworm</name>
    <dbReference type="NCBI Taxonomy" id="70667"/>
    <lineage>
        <taxon>Eukaryota</taxon>
        <taxon>Metazoa</taxon>
        <taxon>Spiralia</taxon>
        <taxon>Lophotrochozoa</taxon>
        <taxon>Platyhelminthes</taxon>
        <taxon>Cestoda</taxon>
        <taxon>Eucestoda</taxon>
        <taxon>Diphyllobothriidea</taxon>
        <taxon>Diphyllobothriidae</taxon>
        <taxon>Schistocephalus</taxon>
    </lineage>
</organism>
<feature type="compositionally biased region" description="Polar residues" evidence="1">
    <location>
        <begin position="207"/>
        <end position="216"/>
    </location>
</feature>
<dbReference type="Proteomes" id="UP000275846">
    <property type="component" value="Unassembled WGS sequence"/>
</dbReference>
<feature type="compositionally biased region" description="Basic and acidic residues" evidence="1">
    <location>
        <begin position="189"/>
        <end position="204"/>
    </location>
</feature>
<gene>
    <name evidence="2" type="ORF">SSLN_LOCUS4988</name>
</gene>
<dbReference type="WBParaSite" id="SSLN_0000515101-mRNA-1">
    <property type="protein sequence ID" value="SSLN_0000515101-mRNA-1"/>
    <property type="gene ID" value="SSLN_0000515101"/>
</dbReference>
<accession>A0A183SL90</accession>
<evidence type="ECO:0000256" key="1">
    <source>
        <dbReference type="SAM" id="MobiDB-lite"/>
    </source>
</evidence>
<sequence length="316" mass="34903">MVPNSHFWLLEGGFFPAATPRATVTTGGLNQGRVSGVVFASTPDNPRRNWPERRTALLTRELARYKVDIAAFSKTRFFEQGQLEEMGASYTFFWSGRPKAELRDAGIAFAIRHVIVGRMPCLPQGINDRLMSLRLPLRKPSHTDQHFLPPSDAGEGHVDAPSIAALAAAGLCSHPEARLTGHAGNQGDPRCRWLDRSPPHHLPDEAPTSTPTKAPSNQITEKLEDLHAPDDNATVETRWCQLRNVIQSTALDVLGRARRRHQDWFDDNYADISNLLADKNGQHKAYMDLRTDATKAAFSDASALNKNGGGRCRMPG</sequence>
<keyword evidence="3" id="KW-1185">Reference proteome</keyword>
<dbReference type="AlphaFoldDB" id="A0A183SL90"/>
<name>A0A183SL90_SCHSO</name>
<protein>
    <submittedName>
        <fullName evidence="2 4">Uncharacterized protein</fullName>
    </submittedName>
</protein>
<dbReference type="OrthoDB" id="6307495at2759"/>
<evidence type="ECO:0000313" key="3">
    <source>
        <dbReference type="Proteomes" id="UP000275846"/>
    </source>
</evidence>
<reference evidence="2 3" key="2">
    <citation type="submission" date="2018-11" db="EMBL/GenBank/DDBJ databases">
        <authorList>
            <consortium name="Pathogen Informatics"/>
        </authorList>
    </citation>
    <scope>NUCLEOTIDE SEQUENCE [LARGE SCALE GENOMIC DNA]</scope>
    <source>
        <strain evidence="2 3">NST_G2</strain>
    </source>
</reference>
<proteinExistence type="predicted"/>
<evidence type="ECO:0000313" key="2">
    <source>
        <dbReference type="EMBL" id="VDL91373.1"/>
    </source>
</evidence>